<dbReference type="GO" id="GO:0065002">
    <property type="term" value="P:intracellular protein transmembrane transport"/>
    <property type="evidence" value="ECO:0007669"/>
    <property type="project" value="UniProtKB-UniRule"/>
</dbReference>
<keyword evidence="8 9" id="KW-0472">Membrane</keyword>
<dbReference type="Pfam" id="PF02355">
    <property type="entry name" value="SecD_SecF_C"/>
    <property type="match status" value="1"/>
</dbReference>
<dbReference type="GO" id="GO:0003755">
    <property type="term" value="F:peptidyl-prolyl cis-trans isomerase activity"/>
    <property type="evidence" value="ECO:0007669"/>
    <property type="project" value="UniProtKB-KW"/>
</dbReference>
<protein>
    <recommendedName>
        <fullName evidence="9">Protein translocase subunit SecD</fullName>
    </recommendedName>
</protein>
<dbReference type="AlphaFoldDB" id="A0A2N2E8N3"/>
<feature type="transmembrane region" description="Helical" evidence="9">
    <location>
        <begin position="510"/>
        <end position="532"/>
    </location>
</feature>
<keyword evidence="4 9" id="KW-0812">Transmembrane</keyword>
<keyword evidence="5 9" id="KW-0653">Protein transport</keyword>
<dbReference type="InterPro" id="IPR046357">
    <property type="entry name" value="PPIase_dom_sf"/>
</dbReference>
<comment type="caution">
    <text evidence="13">The sequence shown here is derived from an EMBL/GenBank/DDBJ whole genome shotgun (WGS) entry which is preliminary data.</text>
</comment>
<keyword evidence="6 9" id="KW-1133">Transmembrane helix</keyword>
<dbReference type="Gene3D" id="3.30.1360.200">
    <property type="match status" value="1"/>
</dbReference>
<dbReference type="Pfam" id="PF00639">
    <property type="entry name" value="Rotamase"/>
    <property type="match status" value="1"/>
</dbReference>
<dbReference type="GO" id="GO:0043952">
    <property type="term" value="P:protein transport by the Sec complex"/>
    <property type="evidence" value="ECO:0007669"/>
    <property type="project" value="UniProtKB-UniRule"/>
</dbReference>
<comment type="similarity">
    <text evidence="9">Belongs to the SecD/SecF family. SecD subfamily.</text>
</comment>
<reference evidence="13 14" key="1">
    <citation type="journal article" date="2017" name="ISME J.">
        <title>Potential for microbial H2 and metal transformations associated with novel bacteria and archaea in deep terrestrial subsurface sediments.</title>
        <authorList>
            <person name="Hernsdorf A.W."/>
            <person name="Amano Y."/>
            <person name="Miyakawa K."/>
            <person name="Ise K."/>
            <person name="Suzuki Y."/>
            <person name="Anantharaman K."/>
            <person name="Probst A."/>
            <person name="Burstein D."/>
            <person name="Thomas B.C."/>
            <person name="Banfield J.F."/>
        </authorList>
    </citation>
    <scope>NUCLEOTIDE SEQUENCE [LARGE SCALE GENOMIC DNA]</scope>
    <source>
        <strain evidence="13">HGW-Falkowbacteria-1</strain>
    </source>
</reference>
<evidence type="ECO:0000256" key="3">
    <source>
        <dbReference type="ARBA" id="ARBA00022475"/>
    </source>
</evidence>
<evidence type="ECO:0000256" key="7">
    <source>
        <dbReference type="ARBA" id="ARBA00023010"/>
    </source>
</evidence>
<dbReference type="InterPro" id="IPR000297">
    <property type="entry name" value="PPIase_PpiC"/>
</dbReference>
<name>A0A2N2E8N3_9BACT</name>
<evidence type="ECO:0000256" key="9">
    <source>
        <dbReference type="HAMAP-Rule" id="MF_01463"/>
    </source>
</evidence>
<comment type="function">
    <text evidence="9">Part of the Sec protein translocase complex. Interacts with the SecYEG preprotein conducting channel. SecDF uses the proton motive force (PMF) to complete protein translocation after the ATP-dependent function of SecA.</text>
</comment>
<dbReference type="HAMAP" id="MF_01463_B">
    <property type="entry name" value="SecD_B"/>
    <property type="match status" value="1"/>
</dbReference>
<evidence type="ECO:0000256" key="8">
    <source>
        <dbReference type="ARBA" id="ARBA00023136"/>
    </source>
</evidence>
<evidence type="ECO:0000256" key="10">
    <source>
        <dbReference type="PROSITE-ProRule" id="PRU00278"/>
    </source>
</evidence>
<dbReference type="InterPro" id="IPR048634">
    <property type="entry name" value="SecD_SecF_C"/>
</dbReference>
<evidence type="ECO:0000256" key="6">
    <source>
        <dbReference type="ARBA" id="ARBA00022989"/>
    </source>
</evidence>
<dbReference type="GO" id="GO:0005886">
    <property type="term" value="C:plasma membrane"/>
    <property type="evidence" value="ECO:0007669"/>
    <property type="project" value="UniProtKB-SubCell"/>
</dbReference>
<evidence type="ECO:0000256" key="2">
    <source>
        <dbReference type="ARBA" id="ARBA00022448"/>
    </source>
</evidence>
<feature type="domain" description="PpiC" evidence="12">
    <location>
        <begin position="160"/>
        <end position="261"/>
    </location>
</feature>
<comment type="subunit">
    <text evidence="9">Forms a complex with SecF. Part of the essential Sec protein translocation apparatus which comprises SecA, SecYEG and auxiliary proteins SecDF. Other proteins may also be involved.</text>
</comment>
<feature type="transmembrane region" description="Helical" evidence="9">
    <location>
        <begin position="564"/>
        <end position="583"/>
    </location>
</feature>
<dbReference type="InterPro" id="IPR048631">
    <property type="entry name" value="SecD_1st"/>
</dbReference>
<dbReference type="PROSITE" id="PS50198">
    <property type="entry name" value="PPIC_PPIASE_2"/>
    <property type="match status" value="1"/>
</dbReference>
<dbReference type="SUPFAM" id="SSF54534">
    <property type="entry name" value="FKBP-like"/>
    <property type="match status" value="1"/>
</dbReference>
<dbReference type="SUPFAM" id="SSF82866">
    <property type="entry name" value="Multidrug efflux transporter AcrB transmembrane domain"/>
    <property type="match status" value="2"/>
</dbReference>
<dbReference type="Gene3D" id="3.30.70.3400">
    <property type="match status" value="1"/>
</dbReference>
<dbReference type="Pfam" id="PF21760">
    <property type="entry name" value="SecD_1st"/>
    <property type="match status" value="1"/>
</dbReference>
<dbReference type="InterPro" id="IPR022646">
    <property type="entry name" value="SecD/SecF_CS"/>
</dbReference>
<evidence type="ECO:0000256" key="5">
    <source>
        <dbReference type="ARBA" id="ARBA00022927"/>
    </source>
</evidence>
<dbReference type="EMBL" id="PHAI01000004">
    <property type="protein sequence ID" value="PKM91036.1"/>
    <property type="molecule type" value="Genomic_DNA"/>
</dbReference>
<dbReference type="PANTHER" id="PTHR30081">
    <property type="entry name" value="PROTEIN-EXPORT MEMBRANE PROTEIN SEC"/>
    <property type="match status" value="1"/>
</dbReference>
<dbReference type="PANTHER" id="PTHR30081:SF1">
    <property type="entry name" value="PROTEIN TRANSLOCASE SUBUNIT SECD"/>
    <property type="match status" value="1"/>
</dbReference>
<dbReference type="InterPro" id="IPR005791">
    <property type="entry name" value="SecD"/>
</dbReference>
<sequence>MSKQKTNVFSGKKKNSWIFSLIVLFMILVLVKTGDKQYNNFSNWLANKTNNVVVLPKVKESPFRLGLDLQGGSQLIYRADVSKISDADKDDLLDGVRDVIERRVNTFGVSEPVIQINKTIDSDYRIIVELAGVKNVDDAIKEIGETPRLEFKEQDDGAAVVDEQSLSLMENYNSELFNKAQEILGKAKEGQDFTQLALANNSPVSLSSDPSSPGTENDGNLGWINKDSNPAVFEVIKDFEVGGVSETIETKNLFNIFKLEDKRQKENSSDYEYSVRQISLSKMTEDYLKSMSDNWKNTELSGKNLKRAVIQFDQNSNLPEVSLEFDDEGATFFEEITARNVGRPVAIYLDDYPISMPTVNEKISGGKAIISGNFSLEEAKELVQRLKAGALPVPIELINQKTVGATLGHQSIVDSLDAGILGLILVALFMILVYRFFGLSSVFSLLIYGLTVLAFFKTLPLVVALILGLLFVALTLMIFDELKILDLSLTVLFVVIGIILFVFGLNSVTLTLAGIAGFILSIGMAVDANVLIFERIKEEAKAGRSIRDAVDEGIRRAWPSIRDGNFSTLLICLVLMSFGTGVLKGFGTTLFIGVSVSMFSAIVVTRSFLLLFLNKRIERFGFLFGIKVKDKN</sequence>
<dbReference type="Gene3D" id="1.20.1640.10">
    <property type="entry name" value="Multidrug efflux transporter AcrB transmembrane domain"/>
    <property type="match status" value="1"/>
</dbReference>
<dbReference type="InterPro" id="IPR022813">
    <property type="entry name" value="SecD/SecF_arch_bac"/>
</dbReference>
<dbReference type="Proteomes" id="UP000233517">
    <property type="component" value="Unassembled WGS sequence"/>
</dbReference>
<keyword evidence="10" id="KW-0697">Rotamase</keyword>
<dbReference type="Gene3D" id="3.10.50.40">
    <property type="match status" value="1"/>
</dbReference>
<keyword evidence="3 9" id="KW-1003">Cell membrane</keyword>
<proteinExistence type="inferred from homology"/>
<dbReference type="Pfam" id="PF22599">
    <property type="entry name" value="SecDF_P1_head"/>
    <property type="match status" value="1"/>
</dbReference>
<dbReference type="InterPro" id="IPR001036">
    <property type="entry name" value="Acrflvin-R"/>
</dbReference>
<feature type="region of interest" description="Disordered" evidence="11">
    <location>
        <begin position="202"/>
        <end position="223"/>
    </location>
</feature>
<feature type="transmembrane region" description="Helical" evidence="9">
    <location>
        <begin position="589"/>
        <end position="613"/>
    </location>
</feature>
<gene>
    <name evidence="9" type="primary">secD</name>
    <name evidence="13" type="ORF">CVU82_04400</name>
</gene>
<organism evidence="13 14">
    <name type="scientific">Candidatus Falkowbacteria bacterium HGW-Falkowbacteria-1</name>
    <dbReference type="NCBI Taxonomy" id="2013768"/>
    <lineage>
        <taxon>Bacteria</taxon>
        <taxon>Candidatus Falkowiibacteriota</taxon>
    </lineage>
</organism>
<keyword evidence="7 9" id="KW-0811">Translocation</keyword>
<evidence type="ECO:0000313" key="14">
    <source>
        <dbReference type="Proteomes" id="UP000233517"/>
    </source>
</evidence>
<feature type="transmembrane region" description="Helical" evidence="9">
    <location>
        <begin position="15"/>
        <end position="31"/>
    </location>
</feature>
<feature type="transmembrane region" description="Helical" evidence="9">
    <location>
        <begin position="418"/>
        <end position="437"/>
    </location>
</feature>
<dbReference type="Pfam" id="PF07549">
    <property type="entry name" value="Sec_GG"/>
    <property type="match status" value="1"/>
</dbReference>
<comment type="subcellular location">
    <subcellularLocation>
        <location evidence="1 9">Cell membrane</location>
        <topology evidence="1 9">Multi-pass membrane protein</topology>
    </subcellularLocation>
</comment>
<dbReference type="GO" id="GO:0015450">
    <property type="term" value="F:protein-transporting ATPase activity"/>
    <property type="evidence" value="ECO:0007669"/>
    <property type="project" value="InterPro"/>
</dbReference>
<feature type="compositionally biased region" description="Low complexity" evidence="11">
    <location>
        <begin position="202"/>
        <end position="213"/>
    </location>
</feature>
<keyword evidence="2 9" id="KW-0813">Transport</keyword>
<dbReference type="InterPro" id="IPR054384">
    <property type="entry name" value="SecDF_P1_head"/>
</dbReference>
<evidence type="ECO:0000313" key="13">
    <source>
        <dbReference type="EMBL" id="PKM91036.1"/>
    </source>
</evidence>
<feature type="transmembrane region" description="Helical" evidence="9">
    <location>
        <begin position="443"/>
        <end position="472"/>
    </location>
</feature>
<evidence type="ECO:0000256" key="1">
    <source>
        <dbReference type="ARBA" id="ARBA00004651"/>
    </source>
</evidence>
<keyword evidence="10" id="KW-0413">Isomerase</keyword>
<evidence type="ECO:0000256" key="4">
    <source>
        <dbReference type="ARBA" id="ARBA00022692"/>
    </source>
</evidence>
<dbReference type="GO" id="GO:0006605">
    <property type="term" value="P:protein targeting"/>
    <property type="evidence" value="ECO:0007669"/>
    <property type="project" value="UniProtKB-UniRule"/>
</dbReference>
<accession>A0A2N2E8N3</accession>
<evidence type="ECO:0000259" key="12">
    <source>
        <dbReference type="PROSITE" id="PS50198"/>
    </source>
</evidence>
<comment type="caution">
    <text evidence="9">Lacks conserved residue(s) required for the propagation of feature annotation.</text>
</comment>
<evidence type="ECO:0000256" key="11">
    <source>
        <dbReference type="SAM" id="MobiDB-lite"/>
    </source>
</evidence>
<feature type="transmembrane region" description="Helical" evidence="9">
    <location>
        <begin position="484"/>
        <end position="504"/>
    </location>
</feature>
<dbReference type="PRINTS" id="PR00702">
    <property type="entry name" value="ACRIFLAVINRP"/>
</dbReference>